<comment type="caution">
    <text evidence="4">The sequence shown here is derived from an EMBL/GenBank/DDBJ whole genome shotgun (WGS) entry which is preliminary data.</text>
</comment>
<proteinExistence type="predicted"/>
<dbReference type="CDD" id="cd07207">
    <property type="entry name" value="Pat_ExoU_VipD_like"/>
    <property type="match status" value="1"/>
</dbReference>
<evidence type="ECO:0000313" key="4">
    <source>
        <dbReference type="EMBL" id="KMT22192.1"/>
    </source>
</evidence>
<dbReference type="STRING" id="1121307.CLCY_4c01650"/>
<feature type="short sequence motif" description="GXGXXG" evidence="2">
    <location>
        <begin position="9"/>
        <end position="14"/>
    </location>
</feature>
<dbReference type="RefSeq" id="WP_048570285.1">
    <property type="nucleotide sequence ID" value="NZ_LFVU01000024.1"/>
</dbReference>
<feature type="active site" description="Nucleophile" evidence="2">
    <location>
        <position position="38"/>
    </location>
</feature>
<evidence type="ECO:0000256" key="2">
    <source>
        <dbReference type="PROSITE-ProRule" id="PRU01161"/>
    </source>
</evidence>
<dbReference type="GO" id="GO:0016042">
    <property type="term" value="P:lipid catabolic process"/>
    <property type="evidence" value="ECO:0007669"/>
    <property type="project" value="UniProtKB-UniRule"/>
</dbReference>
<protein>
    <recommendedName>
        <fullName evidence="3">PNPLA domain-containing protein</fullName>
    </recommendedName>
</protein>
<dbReference type="AlphaFoldDB" id="A0A0J8D8I7"/>
<dbReference type="InterPro" id="IPR002641">
    <property type="entry name" value="PNPLA_dom"/>
</dbReference>
<organism evidence="4 5">
    <name type="scientific">Clostridium cylindrosporum DSM 605</name>
    <dbReference type="NCBI Taxonomy" id="1121307"/>
    <lineage>
        <taxon>Bacteria</taxon>
        <taxon>Bacillati</taxon>
        <taxon>Bacillota</taxon>
        <taxon>Clostridia</taxon>
        <taxon>Eubacteriales</taxon>
        <taxon>Clostridiaceae</taxon>
        <taxon>Clostridium</taxon>
    </lineage>
</organism>
<keyword evidence="2" id="KW-0442">Lipid degradation</keyword>
<keyword evidence="1 2" id="KW-0443">Lipid metabolism</keyword>
<dbReference type="Gene3D" id="3.40.1090.10">
    <property type="entry name" value="Cytosolic phospholipase A2 catalytic domain"/>
    <property type="match status" value="2"/>
</dbReference>
<feature type="short sequence motif" description="GXSXG" evidence="2">
    <location>
        <begin position="36"/>
        <end position="40"/>
    </location>
</feature>
<dbReference type="InterPro" id="IPR016035">
    <property type="entry name" value="Acyl_Trfase/lysoPLipase"/>
</dbReference>
<dbReference type="OrthoDB" id="9770965at2"/>
<sequence>MKVNLVLEGGGVLGVTYIGAYKALLEEDIKVKRCAGTSIGSLMASLIIAGYTPSEMENIFFGEEFNRFLKSTGLGNKIPPYRALNIFLQKGVFNNIIIEKFVEELLKRKGISTFKDVESKGKKSLIVIAADVTNRRLVIMPDDLPRYGINPDNFKIAKAVSMSCAIPLFFTPTILGDGDSLSFIVDGGLLSNFPIWVFDVENEERNLTYAIKIDEKPSYTSQGRHDIFSYAIDVLNTPLNDNRIVYVRDKDKLKIISIENDQLIKSTEFYKLNEFKDHLYSLGYNSVKEYFNLNRLNDF</sequence>
<reference evidence="4 5" key="1">
    <citation type="submission" date="2015-06" db="EMBL/GenBank/DDBJ databases">
        <title>Draft genome sequence of the purine-degrading Clostridium cylindrosporum HC-1 (DSM 605).</title>
        <authorList>
            <person name="Poehlein A."/>
            <person name="Schiel-Bengelsdorf B."/>
            <person name="Bengelsdorf F."/>
            <person name="Daniel R."/>
            <person name="Duerre P."/>
        </authorList>
    </citation>
    <scope>NUCLEOTIDE SEQUENCE [LARGE SCALE GENOMIC DNA]</scope>
    <source>
        <strain evidence="4 5">DSM 605</strain>
    </source>
</reference>
<dbReference type="EMBL" id="LFVU01000024">
    <property type="protein sequence ID" value="KMT22192.1"/>
    <property type="molecule type" value="Genomic_DNA"/>
</dbReference>
<keyword evidence="5" id="KW-1185">Reference proteome</keyword>
<dbReference type="PATRIC" id="fig|1121307.3.peg.1820"/>
<dbReference type="PANTHER" id="PTHR46394">
    <property type="entry name" value="ANNEXIN"/>
    <property type="match status" value="1"/>
</dbReference>
<feature type="active site" description="Proton acceptor" evidence="2">
    <location>
        <position position="186"/>
    </location>
</feature>
<name>A0A0J8D8I7_CLOCY</name>
<feature type="domain" description="PNPLA" evidence="3">
    <location>
        <begin position="5"/>
        <end position="199"/>
    </location>
</feature>
<dbReference type="GO" id="GO:0016787">
    <property type="term" value="F:hydrolase activity"/>
    <property type="evidence" value="ECO:0007669"/>
    <property type="project" value="UniProtKB-UniRule"/>
</dbReference>
<evidence type="ECO:0000256" key="1">
    <source>
        <dbReference type="ARBA" id="ARBA00023098"/>
    </source>
</evidence>
<gene>
    <name evidence="4" type="ORF">CLCY_4c01650</name>
</gene>
<dbReference type="InterPro" id="IPR052580">
    <property type="entry name" value="Lipid_Hydrolase"/>
</dbReference>
<keyword evidence="2" id="KW-0378">Hydrolase</keyword>
<dbReference type="Pfam" id="PF01734">
    <property type="entry name" value="Patatin"/>
    <property type="match status" value="1"/>
</dbReference>
<evidence type="ECO:0000313" key="5">
    <source>
        <dbReference type="Proteomes" id="UP000036756"/>
    </source>
</evidence>
<evidence type="ECO:0000259" key="3">
    <source>
        <dbReference type="PROSITE" id="PS51635"/>
    </source>
</evidence>
<dbReference type="PROSITE" id="PS51635">
    <property type="entry name" value="PNPLA"/>
    <property type="match status" value="1"/>
</dbReference>
<feature type="short sequence motif" description="DGA/G" evidence="2">
    <location>
        <begin position="186"/>
        <end position="188"/>
    </location>
</feature>
<dbReference type="Proteomes" id="UP000036756">
    <property type="component" value="Unassembled WGS sequence"/>
</dbReference>
<accession>A0A0J8D8I7</accession>
<dbReference type="SUPFAM" id="SSF52151">
    <property type="entry name" value="FabD/lysophospholipase-like"/>
    <property type="match status" value="1"/>
</dbReference>
<dbReference type="PANTHER" id="PTHR46394:SF1">
    <property type="entry name" value="PNPLA DOMAIN-CONTAINING PROTEIN"/>
    <property type="match status" value="1"/>
</dbReference>